<dbReference type="InterPro" id="IPR058163">
    <property type="entry name" value="LysR-type_TF_proteobact-type"/>
</dbReference>
<evidence type="ECO:0000256" key="3">
    <source>
        <dbReference type="ARBA" id="ARBA00023125"/>
    </source>
</evidence>
<dbReference type="GO" id="GO:0006351">
    <property type="term" value="P:DNA-templated transcription"/>
    <property type="evidence" value="ECO:0007669"/>
    <property type="project" value="TreeGrafter"/>
</dbReference>
<dbReference type="PROSITE" id="PS50931">
    <property type="entry name" value="HTH_LYSR"/>
    <property type="match status" value="1"/>
</dbReference>
<dbReference type="Pfam" id="PF00126">
    <property type="entry name" value="HTH_1"/>
    <property type="match status" value="1"/>
</dbReference>
<dbReference type="InterPro" id="IPR036388">
    <property type="entry name" value="WH-like_DNA-bd_sf"/>
</dbReference>
<evidence type="ECO:0000256" key="4">
    <source>
        <dbReference type="ARBA" id="ARBA00023163"/>
    </source>
</evidence>
<dbReference type="PANTHER" id="PTHR30537:SF3">
    <property type="entry name" value="TRANSCRIPTIONAL REGULATORY PROTEIN"/>
    <property type="match status" value="1"/>
</dbReference>
<dbReference type="EMBL" id="PHHF01000062">
    <property type="protein sequence ID" value="PTD18652.1"/>
    <property type="molecule type" value="Genomic_DNA"/>
</dbReference>
<keyword evidence="2" id="KW-0805">Transcription regulation</keyword>
<evidence type="ECO:0000313" key="6">
    <source>
        <dbReference type="EMBL" id="PTD18652.1"/>
    </source>
</evidence>
<keyword evidence="7" id="KW-1185">Reference proteome</keyword>
<accession>A0A2T4HS89</accession>
<name>A0A2T4HS89_9SPHN</name>
<protein>
    <submittedName>
        <fullName evidence="6">LysR family transcriptional regulator</fullName>
    </submittedName>
</protein>
<evidence type="ECO:0000256" key="2">
    <source>
        <dbReference type="ARBA" id="ARBA00023015"/>
    </source>
</evidence>
<dbReference type="InterPro" id="IPR036390">
    <property type="entry name" value="WH_DNA-bd_sf"/>
</dbReference>
<dbReference type="Pfam" id="PF03466">
    <property type="entry name" value="LysR_substrate"/>
    <property type="match status" value="1"/>
</dbReference>
<keyword evidence="3" id="KW-0238">DNA-binding</keyword>
<feature type="domain" description="HTH lysR-type" evidence="5">
    <location>
        <begin position="103"/>
        <end position="160"/>
    </location>
</feature>
<dbReference type="Proteomes" id="UP000241206">
    <property type="component" value="Unassembled WGS sequence"/>
</dbReference>
<evidence type="ECO:0000259" key="5">
    <source>
        <dbReference type="PROSITE" id="PS50931"/>
    </source>
</evidence>
<keyword evidence="4" id="KW-0804">Transcription</keyword>
<dbReference type="SUPFAM" id="SSF53850">
    <property type="entry name" value="Periplasmic binding protein-like II"/>
    <property type="match status" value="1"/>
</dbReference>
<comment type="similarity">
    <text evidence="1">Belongs to the LysR transcriptional regulatory family.</text>
</comment>
<sequence length="430" mass="46896">MGACAAPVARRPLFGKSRLSVRLAGNVKSSGSAEIIVAFGRRNGLSCSAFCCDPVWRGGGLPKSKKAPSRIKSPVIAAKVDARRSSARSTSGGKSFHEKLGSLDWTELELFLDVVEAGSLRSGAVRTGHAVGTIRRRLQRIEDKLGEIIARREPAGLQLSPVGEKLLRIAREMRLSRQSSQSGEEPAEARERIRIAVTEGLGTYWLMPRLVEFQRANPGLDVDLHCDMRRSDVAGGESDIAVQLEPPADGTAIVRTIGCLHLMLFAAESYLQSAGVPTSVDEWPNHRLVWQEADQVATHLLPFFIGTSDAAGLIGIRTNSSSAHFRAIATGGGIGILPTYARAISRRVRPLDLPVRLRREILCVVNPARTSSPGVQLALTWLGSCFAGDIYPWFRDEFVHPKDFEREISMRSVMGLFEGFIDGMDTEDDD</sequence>
<dbReference type="GO" id="GO:0043565">
    <property type="term" value="F:sequence-specific DNA binding"/>
    <property type="evidence" value="ECO:0007669"/>
    <property type="project" value="TreeGrafter"/>
</dbReference>
<dbReference type="Gene3D" id="1.10.10.10">
    <property type="entry name" value="Winged helix-like DNA-binding domain superfamily/Winged helix DNA-binding domain"/>
    <property type="match status" value="1"/>
</dbReference>
<evidence type="ECO:0000256" key="1">
    <source>
        <dbReference type="ARBA" id="ARBA00009437"/>
    </source>
</evidence>
<dbReference type="InterPro" id="IPR000847">
    <property type="entry name" value="LysR_HTH_N"/>
</dbReference>
<dbReference type="SUPFAM" id="SSF46785">
    <property type="entry name" value="Winged helix' DNA-binding domain"/>
    <property type="match status" value="1"/>
</dbReference>
<proteinExistence type="inferred from homology"/>
<dbReference type="AlphaFoldDB" id="A0A2T4HS89"/>
<reference evidence="6 7" key="1">
    <citation type="submission" date="2017-11" db="EMBL/GenBank/DDBJ databases">
        <title>Sphingomonas oleivorans sp. nov., isolated from oil-contaminated soil.</title>
        <authorList>
            <person name="Wang L."/>
            <person name="Chen L."/>
        </authorList>
    </citation>
    <scope>NUCLEOTIDE SEQUENCE [LARGE SCALE GENOMIC DNA]</scope>
    <source>
        <strain evidence="6 7">K101</strain>
    </source>
</reference>
<dbReference type="PANTHER" id="PTHR30537">
    <property type="entry name" value="HTH-TYPE TRANSCRIPTIONAL REGULATOR"/>
    <property type="match status" value="1"/>
</dbReference>
<gene>
    <name evidence="6" type="ORF">CV103_14650</name>
</gene>
<organism evidence="6 7">
    <name type="scientific">Edaphosphingomonas fennica</name>
    <dbReference type="NCBI Taxonomy" id="114404"/>
    <lineage>
        <taxon>Bacteria</taxon>
        <taxon>Pseudomonadati</taxon>
        <taxon>Pseudomonadota</taxon>
        <taxon>Alphaproteobacteria</taxon>
        <taxon>Sphingomonadales</taxon>
        <taxon>Rhizorhabdaceae</taxon>
        <taxon>Edaphosphingomonas</taxon>
    </lineage>
</organism>
<comment type="caution">
    <text evidence="6">The sequence shown here is derived from an EMBL/GenBank/DDBJ whole genome shotgun (WGS) entry which is preliminary data.</text>
</comment>
<dbReference type="InterPro" id="IPR005119">
    <property type="entry name" value="LysR_subst-bd"/>
</dbReference>
<dbReference type="Gene3D" id="3.40.190.290">
    <property type="match status" value="1"/>
</dbReference>
<dbReference type="GO" id="GO:0003700">
    <property type="term" value="F:DNA-binding transcription factor activity"/>
    <property type="evidence" value="ECO:0007669"/>
    <property type="project" value="InterPro"/>
</dbReference>
<evidence type="ECO:0000313" key="7">
    <source>
        <dbReference type="Proteomes" id="UP000241206"/>
    </source>
</evidence>